<sequence length="932" mass="103822">MSQICIIQNGLDQSEQEVLQSKNVLKTFLEVKAKHPKARIYLGNPCLENDITPTSQDKASIAQLLELDQDCTIVCHSGDVISAVTTAFVKLFGAAVQAFVKTPTTQFDRGTSTGSSNNNLSNPENKQRIKERLPYILGAPKAIPDLYAPALRYFKEGVEVEELLLCLCENPVQVSNFKEGDTPVAEIPGKSVTAYGLNQSIIGTENIYKIGDTFTEAPVIAKQNSSVNGQTLLAPNGTRVGRNDIYFVYPNQIKTLNETGDFESFLVNESVIIEGANYGIADLAITGPVDIDYVAGSISISSTQTAVNFQDFRKINITAMLITDPVNGQLDLAGLYDVETISYSSGVYTIKLLNPTNTNANFSNLTADATTNISANLTANTANIFLDGTYTVTGIDRANKLMTLATPSTTNPDWNKLANLTGQQTPVGNIKLRGSQENYIGWFTIDSQQAKGLLLNFRAGNGIYQGSNALTVNIVVEYQQVIHGVPTGAILSESVSLTGKANNRDAVGASMWIDLPFSGAVRFRARRTNDNGDDADMMDETKFYQAYAYHHLEKLVYSNRILIRARTVATANATSQDSRQLNCIAESLVYSYRGGVRSAERIASRNIADLTIDLALHPKIGRRNESEIDFDRIYQVVDDIEAYFGSTRMAEFNYTLDNSNMSFEEMTRLIAAATCTHDRRVNRKIYYELESLENEPLILFNHRNKKAKTESRTFNFRVENNHDGIELSYVDSDGGWIEKTLKIPDENIKNAKKIEGKGIVYKEQAHIVAWREWNKMLFTRVTARFTAYGESDWAFRGDCILNTDDTRLGNCSSGEIRDWTGLSIEGSQPFSLNPDLQYVIHLQMKSGAIDVMKITQGEDEYHFMLERPPFESLVTTGQVKTVYSITTDDRKDEQKYLVSSKKPIDIFENEITAVNFDPRFYRNDKDIVNNLI</sequence>
<protein>
    <submittedName>
        <fullName evidence="1">Uncharacterized protein</fullName>
    </submittedName>
</protein>
<evidence type="ECO:0000313" key="2">
    <source>
        <dbReference type="Proteomes" id="UP000249282"/>
    </source>
</evidence>
<gene>
    <name evidence="1" type="ORF">DI542_01230</name>
</gene>
<dbReference type="Proteomes" id="UP000249282">
    <property type="component" value="Unassembled WGS sequence"/>
</dbReference>
<organism evidence="1 2">
    <name type="scientific">Acinetobacter johnsonii</name>
    <dbReference type="NCBI Taxonomy" id="40214"/>
    <lineage>
        <taxon>Bacteria</taxon>
        <taxon>Pseudomonadati</taxon>
        <taxon>Pseudomonadota</taxon>
        <taxon>Gammaproteobacteria</taxon>
        <taxon>Moraxellales</taxon>
        <taxon>Moraxellaceae</taxon>
        <taxon>Acinetobacter</taxon>
    </lineage>
</organism>
<evidence type="ECO:0000313" key="1">
    <source>
        <dbReference type="EMBL" id="PZQ93491.1"/>
    </source>
</evidence>
<reference evidence="1 2" key="1">
    <citation type="submission" date="2017-11" db="EMBL/GenBank/DDBJ databases">
        <title>Infants hospitalized years apart are colonized by the same room-sourced microbial strains.</title>
        <authorList>
            <person name="Brooks B."/>
            <person name="Olm M.R."/>
            <person name="Firek B.A."/>
            <person name="Baker R."/>
            <person name="Thomas B.C."/>
            <person name="Morowitz M.J."/>
            <person name="Banfield J.F."/>
        </authorList>
    </citation>
    <scope>NUCLEOTIDE SEQUENCE [LARGE SCALE GENOMIC DNA]</scope>
    <source>
        <strain evidence="1">S2_003_000_R3_20</strain>
    </source>
</reference>
<dbReference type="AlphaFoldDB" id="A0A2W5RSU7"/>
<comment type="caution">
    <text evidence="1">The sequence shown here is derived from an EMBL/GenBank/DDBJ whole genome shotgun (WGS) entry which is preliminary data.</text>
</comment>
<proteinExistence type="predicted"/>
<dbReference type="NCBIfam" id="NF040662">
    <property type="entry name" value="attach_TipJ_rel"/>
    <property type="match status" value="1"/>
</dbReference>
<accession>A0A2W5RSU7</accession>
<dbReference type="EMBL" id="QFQJ01000003">
    <property type="protein sequence ID" value="PZQ93491.1"/>
    <property type="molecule type" value="Genomic_DNA"/>
</dbReference>
<name>A0A2W5RSU7_ACIJO</name>